<gene>
    <name evidence="4" type="ORF">METZ01_LOCUS93137</name>
</gene>
<evidence type="ECO:0000259" key="3">
    <source>
        <dbReference type="Pfam" id="PF22725"/>
    </source>
</evidence>
<dbReference type="SUPFAM" id="SSF55347">
    <property type="entry name" value="Glyceraldehyde-3-phosphate dehydrogenase-like, C-terminal domain"/>
    <property type="match status" value="1"/>
</dbReference>
<dbReference type="InterPro" id="IPR055170">
    <property type="entry name" value="GFO_IDH_MocA-like_dom"/>
</dbReference>
<feature type="domain" description="GFO/IDH/MocA-like oxidoreductase" evidence="3">
    <location>
        <begin position="129"/>
        <end position="249"/>
    </location>
</feature>
<dbReference type="Pfam" id="PF22725">
    <property type="entry name" value="GFO_IDH_MocA_C3"/>
    <property type="match status" value="1"/>
</dbReference>
<evidence type="ECO:0000256" key="1">
    <source>
        <dbReference type="ARBA" id="ARBA00023002"/>
    </source>
</evidence>
<evidence type="ECO:0008006" key="5">
    <source>
        <dbReference type="Google" id="ProtNLM"/>
    </source>
</evidence>
<dbReference type="NCBIfam" id="TIGR04380">
    <property type="entry name" value="myo_inos_iolG"/>
    <property type="match status" value="1"/>
</dbReference>
<keyword evidence="1" id="KW-0560">Oxidoreductase</keyword>
<dbReference type="GO" id="GO:0016491">
    <property type="term" value="F:oxidoreductase activity"/>
    <property type="evidence" value="ECO:0007669"/>
    <property type="project" value="UniProtKB-KW"/>
</dbReference>
<accession>A0A381VLE8</accession>
<dbReference type="InterPro" id="IPR030827">
    <property type="entry name" value="Myo_inos_IolG"/>
</dbReference>
<name>A0A381VLE8_9ZZZZ</name>
<dbReference type="Pfam" id="PF01408">
    <property type="entry name" value="GFO_IDH_MocA"/>
    <property type="match status" value="1"/>
</dbReference>
<dbReference type="Gene3D" id="3.30.360.10">
    <property type="entry name" value="Dihydrodipicolinate Reductase, domain 2"/>
    <property type="match status" value="1"/>
</dbReference>
<dbReference type="AlphaFoldDB" id="A0A381VLE8"/>
<dbReference type="PANTHER" id="PTHR42840:SF3">
    <property type="entry name" value="BINDING ROSSMANN FOLD OXIDOREDUCTASE, PUTATIVE (AFU_ORTHOLOGUE AFUA_2G10240)-RELATED"/>
    <property type="match status" value="1"/>
</dbReference>
<dbReference type="PANTHER" id="PTHR42840">
    <property type="entry name" value="NAD(P)-BINDING ROSSMANN-FOLD SUPERFAMILY PROTEIN-RELATED"/>
    <property type="match status" value="1"/>
</dbReference>
<evidence type="ECO:0000313" key="4">
    <source>
        <dbReference type="EMBL" id="SVA40283.1"/>
    </source>
</evidence>
<dbReference type="InterPro" id="IPR036291">
    <property type="entry name" value="NAD(P)-bd_dom_sf"/>
</dbReference>
<dbReference type="Gene3D" id="3.40.50.720">
    <property type="entry name" value="NAD(P)-binding Rossmann-like Domain"/>
    <property type="match status" value="1"/>
</dbReference>
<organism evidence="4">
    <name type="scientific">marine metagenome</name>
    <dbReference type="NCBI Taxonomy" id="408172"/>
    <lineage>
        <taxon>unclassified sequences</taxon>
        <taxon>metagenomes</taxon>
        <taxon>ecological metagenomes</taxon>
    </lineage>
</organism>
<feature type="domain" description="Gfo/Idh/MocA-like oxidoreductase N-terminal" evidence="2">
    <location>
        <begin position="3"/>
        <end position="119"/>
    </location>
</feature>
<proteinExistence type="predicted"/>
<dbReference type="InterPro" id="IPR000683">
    <property type="entry name" value="Gfo/Idh/MocA-like_OxRdtase_N"/>
</dbReference>
<protein>
    <recommendedName>
        <fullName evidence="5">Gfo/Idh/MocA-like oxidoreductase N-terminal domain-containing protein</fullName>
    </recommendedName>
</protein>
<dbReference type="SUPFAM" id="SSF51735">
    <property type="entry name" value="NAD(P)-binding Rossmann-fold domains"/>
    <property type="match status" value="1"/>
</dbReference>
<reference evidence="4" key="1">
    <citation type="submission" date="2018-05" db="EMBL/GenBank/DDBJ databases">
        <authorList>
            <person name="Lanie J.A."/>
            <person name="Ng W.-L."/>
            <person name="Kazmierczak K.M."/>
            <person name="Andrzejewski T.M."/>
            <person name="Davidsen T.M."/>
            <person name="Wayne K.J."/>
            <person name="Tettelin H."/>
            <person name="Glass J.I."/>
            <person name="Rusch D."/>
            <person name="Podicherti R."/>
            <person name="Tsui H.-C.T."/>
            <person name="Winkler M.E."/>
        </authorList>
    </citation>
    <scope>NUCLEOTIDE SEQUENCE</scope>
</reference>
<evidence type="ECO:0000259" key="2">
    <source>
        <dbReference type="Pfam" id="PF01408"/>
    </source>
</evidence>
<dbReference type="EMBL" id="UINC01008964">
    <property type="protein sequence ID" value="SVA40283.1"/>
    <property type="molecule type" value="Genomic_DNA"/>
</dbReference>
<sequence>MLNFSLMGAGRIGKMHADIISSHPDCNLKYIYDVNKEFANELATKHGAVVTETSEEALEHSDIESVLIASATPTHTEFISKASKAGKAVFCEKPIDLDINKVNECRENIKGTNVPIQIGFNRRFDNSHNKLQQARKNKEIGDLEMIVITSRDPEPPGLDYLKAAGGFFRDTTIHDFDLSSFILGDDPIVQVSAFGSQLISEEVKQVNDHDTAMFILKSKNDVLIHINNSRRAVYGYDQRVEIFGSNGMMISNNQTPTSVEKFTSEFTKSNDPIHYFFIERYAQAYRDQFNDFVATVNAKKEPSVTFEDGRNALIVANAAYKSYETGKVIDISYE</sequence>
<dbReference type="GO" id="GO:0000166">
    <property type="term" value="F:nucleotide binding"/>
    <property type="evidence" value="ECO:0007669"/>
    <property type="project" value="InterPro"/>
</dbReference>